<evidence type="ECO:0000313" key="2">
    <source>
        <dbReference type="EMBL" id="KAG7453369.1"/>
    </source>
</evidence>
<comment type="caution">
    <text evidence="2">The sequence shown here is derived from an EMBL/GenBank/DDBJ whole genome shotgun (WGS) entry which is preliminary data.</text>
</comment>
<evidence type="ECO:0000313" key="3">
    <source>
        <dbReference type="Proteomes" id="UP000693946"/>
    </source>
</evidence>
<organism evidence="2 3">
    <name type="scientific">Solea senegalensis</name>
    <name type="common">Senegalese sole</name>
    <dbReference type="NCBI Taxonomy" id="28829"/>
    <lineage>
        <taxon>Eukaryota</taxon>
        <taxon>Metazoa</taxon>
        <taxon>Chordata</taxon>
        <taxon>Craniata</taxon>
        <taxon>Vertebrata</taxon>
        <taxon>Euteleostomi</taxon>
        <taxon>Actinopterygii</taxon>
        <taxon>Neopterygii</taxon>
        <taxon>Teleostei</taxon>
        <taxon>Neoteleostei</taxon>
        <taxon>Acanthomorphata</taxon>
        <taxon>Carangaria</taxon>
        <taxon>Pleuronectiformes</taxon>
        <taxon>Pleuronectoidei</taxon>
        <taxon>Soleidae</taxon>
        <taxon>Solea</taxon>
    </lineage>
</organism>
<dbReference type="Proteomes" id="UP000693946">
    <property type="component" value="Unassembled WGS sequence"/>
</dbReference>
<evidence type="ECO:0008006" key="4">
    <source>
        <dbReference type="Google" id="ProtNLM"/>
    </source>
</evidence>
<reference evidence="2 3" key="1">
    <citation type="journal article" date="2021" name="Sci. Rep.">
        <title>Chromosome anchoring in Senegalese sole (Solea senegalensis) reveals sex-associated markers and genome rearrangements in flatfish.</title>
        <authorList>
            <person name="Guerrero-Cozar I."/>
            <person name="Gomez-Garrido J."/>
            <person name="Berbel C."/>
            <person name="Martinez-Blanch J.F."/>
            <person name="Alioto T."/>
            <person name="Claros M.G."/>
            <person name="Gagnaire P.A."/>
            <person name="Manchado M."/>
        </authorList>
    </citation>
    <scope>NUCLEOTIDE SEQUENCE [LARGE SCALE GENOMIC DNA]</scope>
    <source>
        <strain evidence="2">Sse05_10M</strain>
    </source>
</reference>
<dbReference type="AlphaFoldDB" id="A0AAV6PC71"/>
<protein>
    <recommendedName>
        <fullName evidence="4">Secreted protein</fullName>
    </recommendedName>
</protein>
<gene>
    <name evidence="2" type="ORF">JOB18_044038</name>
</gene>
<keyword evidence="3" id="KW-1185">Reference proteome</keyword>
<keyword evidence="1" id="KW-0472">Membrane</keyword>
<feature type="transmembrane region" description="Helical" evidence="1">
    <location>
        <begin position="46"/>
        <end position="64"/>
    </location>
</feature>
<evidence type="ECO:0000256" key="1">
    <source>
        <dbReference type="SAM" id="Phobius"/>
    </source>
</evidence>
<proteinExistence type="predicted"/>
<keyword evidence="1" id="KW-1133">Transmembrane helix</keyword>
<sequence>MGEYAALSAFVTVLVLSQNAYSQCRVRCRYLLSGRLKEALGREMCFLLPFFLFFNSNLFLYFPCQLKHYTLQREPHFLKSNKLPSRVDCFEEGEQSRGVRGFVVENLCKEA</sequence>
<name>A0AAV6PC71_SOLSE</name>
<accession>A0AAV6PC71</accession>
<dbReference type="EMBL" id="JAGKHQ010001919">
    <property type="protein sequence ID" value="KAG7453369.1"/>
    <property type="molecule type" value="Genomic_DNA"/>
</dbReference>
<keyword evidence="1" id="KW-0812">Transmembrane</keyword>